<dbReference type="PANTHER" id="PTHR35402:SF1">
    <property type="entry name" value="TYPE II SECRETION SYSTEM PROTEIN GSPF DOMAIN-CONTAINING PROTEIN"/>
    <property type="match status" value="1"/>
</dbReference>
<dbReference type="AlphaFoldDB" id="A0A1F2P362"/>
<dbReference type="Pfam" id="PF00482">
    <property type="entry name" value="T2SSF"/>
    <property type="match status" value="1"/>
</dbReference>
<dbReference type="GO" id="GO:0005886">
    <property type="term" value="C:plasma membrane"/>
    <property type="evidence" value="ECO:0007669"/>
    <property type="project" value="UniProtKB-SubCell"/>
</dbReference>
<evidence type="ECO:0000256" key="6">
    <source>
        <dbReference type="SAM" id="Phobius"/>
    </source>
</evidence>
<feature type="domain" description="Type II secretion system protein GspF" evidence="7">
    <location>
        <begin position="127"/>
        <end position="268"/>
    </location>
</feature>
<reference evidence="8" key="2">
    <citation type="journal article" date="2020" name="mSystems">
        <title>Genome- and Community-Level Interaction Insights into Carbon Utilization and Element Cycling Functions of Hydrothermarchaeota in Hydrothermal Sediment.</title>
        <authorList>
            <person name="Zhou Z."/>
            <person name="Liu Y."/>
            <person name="Xu W."/>
            <person name="Pan J."/>
            <person name="Luo Z.H."/>
            <person name="Li M."/>
        </authorList>
    </citation>
    <scope>NUCLEOTIDE SEQUENCE [LARGE SCALE GENOMIC DNA]</scope>
    <source>
        <strain evidence="8">HyVt-386</strain>
    </source>
</reference>
<dbReference type="Proteomes" id="UP000185779">
    <property type="component" value="Unassembled WGS sequence"/>
</dbReference>
<keyword evidence="2" id="KW-1003">Cell membrane</keyword>
<evidence type="ECO:0000259" key="7">
    <source>
        <dbReference type="Pfam" id="PF00482"/>
    </source>
</evidence>
<evidence type="ECO:0000256" key="1">
    <source>
        <dbReference type="ARBA" id="ARBA00004651"/>
    </source>
</evidence>
<feature type="transmembrane region" description="Helical" evidence="6">
    <location>
        <begin position="335"/>
        <end position="355"/>
    </location>
</feature>
<reference evidence="9 10" key="1">
    <citation type="submission" date="2016-05" db="EMBL/GenBank/DDBJ databases">
        <title>Microbial consortia oxidize butane by reversing methanogenesis.</title>
        <authorList>
            <person name="Laso-Perez R."/>
            <person name="Richter M."/>
            <person name="Wegener G."/>
            <person name="Musat F."/>
        </authorList>
    </citation>
    <scope>NUCLEOTIDE SEQUENCE [LARGE SCALE GENOMIC DNA]</scope>
    <source>
        <strain evidence="9">BOX1</strain>
    </source>
</reference>
<feature type="transmembrane region" description="Helical" evidence="6">
    <location>
        <begin position="308"/>
        <end position="328"/>
    </location>
</feature>
<accession>A0A1F2P362</accession>
<dbReference type="InterPro" id="IPR056569">
    <property type="entry name" value="ArlJ-like"/>
</dbReference>
<dbReference type="PANTHER" id="PTHR35402">
    <property type="entry name" value="INTEGRAL MEMBRANE PROTEIN-RELATED"/>
    <property type="match status" value="1"/>
</dbReference>
<evidence type="ECO:0000313" key="10">
    <source>
        <dbReference type="Proteomes" id="UP000185779"/>
    </source>
</evidence>
<proteinExistence type="predicted"/>
<feature type="transmembrane region" description="Helical" evidence="6">
    <location>
        <begin position="94"/>
        <end position="112"/>
    </location>
</feature>
<evidence type="ECO:0000256" key="5">
    <source>
        <dbReference type="ARBA" id="ARBA00023136"/>
    </source>
</evidence>
<keyword evidence="4 6" id="KW-1133">Transmembrane helix</keyword>
<evidence type="ECO:0000256" key="4">
    <source>
        <dbReference type="ARBA" id="ARBA00022989"/>
    </source>
</evidence>
<keyword evidence="10" id="KW-1185">Reference proteome</keyword>
<evidence type="ECO:0000256" key="2">
    <source>
        <dbReference type="ARBA" id="ARBA00022475"/>
    </source>
</evidence>
<gene>
    <name evidence="8" type="ORF">ENI32_01035</name>
    <name evidence="9" type="ORF">SBU_001470</name>
</gene>
<feature type="transmembrane region" description="Helical" evidence="6">
    <location>
        <begin position="24"/>
        <end position="45"/>
    </location>
</feature>
<evidence type="ECO:0000313" key="9">
    <source>
        <dbReference type="EMBL" id="OFV65660.1"/>
    </source>
</evidence>
<dbReference type="InterPro" id="IPR018076">
    <property type="entry name" value="T2SS_GspF_dom"/>
</dbReference>
<organism evidence="9 10">
    <name type="scientific">Candidatus Syntropharchaeum butanivorans</name>
    <dbReference type="NCBI Taxonomy" id="1839936"/>
    <lineage>
        <taxon>Archaea</taxon>
        <taxon>Methanobacteriati</taxon>
        <taxon>Methanobacteriota</taxon>
        <taxon>Stenosarchaea group</taxon>
        <taxon>Methanomicrobia</taxon>
        <taxon>Methanosarcinales</taxon>
        <taxon>ANME-2 cluster</taxon>
        <taxon>Candidatus Syntropharchaeum</taxon>
    </lineage>
</organism>
<name>A0A1F2P362_9EURY</name>
<keyword evidence="5 6" id="KW-0472">Membrane</keyword>
<keyword evidence="3 6" id="KW-0812">Transmembrane</keyword>
<comment type="caution">
    <text evidence="9">The sequence shown here is derived from an EMBL/GenBank/DDBJ whole genome shotgun (WGS) entry which is preliminary data.</text>
</comment>
<evidence type="ECO:0000313" key="8">
    <source>
        <dbReference type="EMBL" id="HEC56462.1"/>
    </source>
</evidence>
<protein>
    <submittedName>
        <fullName evidence="9">Type II secretion system protein</fullName>
    </submittedName>
</protein>
<feature type="transmembrane region" description="Helical" evidence="6">
    <location>
        <begin position="249"/>
        <end position="272"/>
    </location>
</feature>
<dbReference type="EMBL" id="LYOR01000009">
    <property type="protein sequence ID" value="OFV65660.1"/>
    <property type="molecule type" value="Genomic_DNA"/>
</dbReference>
<dbReference type="Proteomes" id="UP000885936">
    <property type="component" value="Unassembled WGS sequence"/>
</dbReference>
<dbReference type="STRING" id="1839936.SBU_001470"/>
<sequence>MIDIAEIRMLYRKFVLRHEVRKEYLTVLLPLVIAVIIIASSLIIANQVESSESDALRGDLYEEYLRSIGRVTGESKATAEEIQRSWVADHLDHILIFAVLVAIMPYGVDSFLERKRRRRYEEEYSEFLFEVSELLRSGIDPIKALIEISRSEFNLDGRKFIKVPKAHLKALTPLVQKAASLVAIGKSFEYAMKRMAEDTGSELVRKYAHLLVMATYIGGDVSGIILRASSDMRTYLRIQKEKESDLRQYVVILYFAHAILIAMIFMLITYLLPYIETVDLGGAGEILFGSSNAIQLGGGLQDLELERYFFHLIIINALVIGLIIGKIVHGHLKHGLIHSSILIISSYILSLMLILPGGGGAVDITVLSGDGQTGKPLAQLDEPLVFQVLEHGEPYREHVTISVKGPGGVSGSARPNRIKPDDEGIISTTITLGKKPGLYTITVKAGRSEGLATATAIDYRV</sequence>
<comment type="subcellular location">
    <subcellularLocation>
        <location evidence="1">Cell membrane</location>
        <topology evidence="1">Multi-pass membrane protein</topology>
    </subcellularLocation>
</comment>
<evidence type="ECO:0000256" key="3">
    <source>
        <dbReference type="ARBA" id="ARBA00022692"/>
    </source>
</evidence>
<dbReference type="EMBL" id="DRIE01000014">
    <property type="protein sequence ID" value="HEC56462.1"/>
    <property type="molecule type" value="Genomic_DNA"/>
</dbReference>